<evidence type="ECO:0000313" key="1">
    <source>
        <dbReference type="Proteomes" id="UP000887565"/>
    </source>
</evidence>
<evidence type="ECO:0000313" key="2">
    <source>
        <dbReference type="WBParaSite" id="nRc.2.0.1.t45447-RA"/>
    </source>
</evidence>
<keyword evidence="1" id="KW-1185">Reference proteome</keyword>
<organism evidence="1 2">
    <name type="scientific">Romanomermis culicivorax</name>
    <name type="common">Nematode worm</name>
    <dbReference type="NCBI Taxonomy" id="13658"/>
    <lineage>
        <taxon>Eukaryota</taxon>
        <taxon>Metazoa</taxon>
        <taxon>Ecdysozoa</taxon>
        <taxon>Nematoda</taxon>
        <taxon>Enoplea</taxon>
        <taxon>Dorylaimia</taxon>
        <taxon>Mermithida</taxon>
        <taxon>Mermithoidea</taxon>
        <taxon>Mermithidae</taxon>
        <taxon>Romanomermis</taxon>
    </lineage>
</organism>
<sequence length="84" mass="10345">MISAKRYFKNCNLPMKYCQFRHAHFLTTKWHLVQLSELHPTEQESFRKIEYSQTYYRSEFRDFTLHWIKDDGGRIERKLAKLTT</sequence>
<dbReference type="Proteomes" id="UP000887565">
    <property type="component" value="Unplaced"/>
</dbReference>
<dbReference type="AlphaFoldDB" id="A0A915L4L8"/>
<protein>
    <submittedName>
        <fullName evidence="2">Uncharacterized protein</fullName>
    </submittedName>
</protein>
<dbReference type="WBParaSite" id="nRc.2.0.1.t45447-RA">
    <property type="protein sequence ID" value="nRc.2.0.1.t45447-RA"/>
    <property type="gene ID" value="nRc.2.0.1.g45447"/>
</dbReference>
<accession>A0A915L4L8</accession>
<reference evidence="2" key="1">
    <citation type="submission" date="2022-11" db="UniProtKB">
        <authorList>
            <consortium name="WormBaseParasite"/>
        </authorList>
    </citation>
    <scope>IDENTIFICATION</scope>
</reference>
<name>A0A915L4L8_ROMCU</name>
<proteinExistence type="predicted"/>